<evidence type="ECO:0000313" key="1">
    <source>
        <dbReference type="EMBL" id="KAA8565955.1"/>
    </source>
</evidence>
<dbReference type="AlphaFoldDB" id="A0A5M9JFL2"/>
<accession>A0A5M9JFL2</accession>
<protein>
    <submittedName>
        <fullName evidence="1">Uncharacterized protein</fullName>
    </submittedName>
</protein>
<dbReference type="EMBL" id="VICG01000013">
    <property type="protein sequence ID" value="KAA8565955.1"/>
    <property type="molecule type" value="Genomic_DNA"/>
</dbReference>
<name>A0A5M9JFL2_MONFR</name>
<proteinExistence type="predicted"/>
<keyword evidence="2" id="KW-1185">Reference proteome</keyword>
<comment type="caution">
    <text evidence="1">The sequence shown here is derived from an EMBL/GenBank/DDBJ whole genome shotgun (WGS) entry which is preliminary data.</text>
</comment>
<evidence type="ECO:0000313" key="2">
    <source>
        <dbReference type="Proteomes" id="UP000322873"/>
    </source>
</evidence>
<reference evidence="1 2" key="1">
    <citation type="submission" date="2019-06" db="EMBL/GenBank/DDBJ databases">
        <title>Genome Sequence of the Brown Rot Fungal Pathogen Monilinia fructicola.</title>
        <authorList>
            <person name="De Miccolis Angelini R.M."/>
            <person name="Landi L."/>
            <person name="Abate D."/>
            <person name="Pollastro S."/>
            <person name="Romanazzi G."/>
            <person name="Faretra F."/>
        </authorList>
    </citation>
    <scope>NUCLEOTIDE SEQUENCE [LARGE SCALE GENOMIC DNA]</scope>
    <source>
        <strain evidence="1 2">Mfrc123</strain>
    </source>
</reference>
<sequence length="75" mass="8432">MYDKRAVQTRNTARITKVAVLINSHQASTLLTAIVQSQQLYSSSSKLPHPESLPNIVDDNTNDIHQFNGYPFPSY</sequence>
<organism evidence="1 2">
    <name type="scientific">Monilinia fructicola</name>
    <name type="common">Brown rot fungus</name>
    <name type="synonym">Ciboria fructicola</name>
    <dbReference type="NCBI Taxonomy" id="38448"/>
    <lineage>
        <taxon>Eukaryota</taxon>
        <taxon>Fungi</taxon>
        <taxon>Dikarya</taxon>
        <taxon>Ascomycota</taxon>
        <taxon>Pezizomycotina</taxon>
        <taxon>Leotiomycetes</taxon>
        <taxon>Helotiales</taxon>
        <taxon>Sclerotiniaceae</taxon>
        <taxon>Monilinia</taxon>
    </lineage>
</organism>
<dbReference type="Proteomes" id="UP000322873">
    <property type="component" value="Unassembled WGS sequence"/>
</dbReference>
<gene>
    <name evidence="1" type="ORF">EYC84_009764</name>
</gene>